<evidence type="ECO:0000313" key="2">
    <source>
        <dbReference type="EMBL" id="MBB1085392.1"/>
    </source>
</evidence>
<evidence type="ECO:0000313" key="1">
    <source>
        <dbReference type="EMBL" id="MBB1063192.1"/>
    </source>
</evidence>
<dbReference type="RefSeq" id="WP_182580198.1">
    <property type="nucleotide sequence ID" value="NZ_JACIUY010000042.1"/>
</dbReference>
<gene>
    <name evidence="2" type="ORF">H5R63_00995</name>
    <name evidence="1" type="ORF">H5R64_05365</name>
</gene>
<protein>
    <submittedName>
        <fullName evidence="2">Uncharacterized protein</fullName>
    </submittedName>
</protein>
<organism evidence="2 3">
    <name type="scientific">Limosilactobacillus fastidiosus</name>
    <dbReference type="NCBI Taxonomy" id="2759855"/>
    <lineage>
        <taxon>Bacteria</taxon>
        <taxon>Bacillati</taxon>
        <taxon>Bacillota</taxon>
        <taxon>Bacilli</taxon>
        <taxon>Lactobacillales</taxon>
        <taxon>Lactobacillaceae</taxon>
        <taxon>Limosilactobacillus</taxon>
    </lineage>
</organism>
<sequence>MANKSKKVSTHIELDEDENLDLQRMAKSEKISKKELIQNIIQSYLHEQRVSELLPNMIDQNHRLADFLNDVKELLVANSLSLNQIKSLLYEQAGLDDDFNKEAEKFSSDVKQILNNEESGDNE</sequence>
<name>A0A7W3TY49_9LACO</name>
<accession>A0A7W3TY49</accession>
<keyword evidence="4" id="KW-1185">Reference proteome</keyword>
<reference evidence="3 4" key="1">
    <citation type="submission" date="2020-07" db="EMBL/GenBank/DDBJ databases">
        <title>Description of Limosilactobacillus balticus sp. nov., Limosilactobacillus agrestis sp. nov., Limosilactobacillus albertensis sp. nov., Limosilactobacillus rudii sp. nov., Limosilactobacillus fastidiosus sp. nov., five novel Limosilactobacillus species isolated from the vertebrate gastrointestinal tract, and proposal of 6 subspecies of Limosilactobacillus reuteri adapted to the gastrointestinal tract of specific vertebrate hosts.</title>
        <authorList>
            <person name="Li F."/>
            <person name="Cheng C."/>
            <person name="Zheng J."/>
            <person name="Quevedo R.M."/>
            <person name="Li J."/>
            <person name="Roos S."/>
            <person name="Gaenzle M.G."/>
            <person name="Walter J."/>
        </authorList>
    </citation>
    <scope>NUCLEOTIDE SEQUENCE [LARGE SCALE GENOMIC DNA]</scope>
    <source>
        <strain evidence="2 3">WF-MA3-C</strain>
        <strain evidence="1 4">WF-MO7-1</strain>
    </source>
</reference>
<comment type="caution">
    <text evidence="2">The sequence shown here is derived from an EMBL/GenBank/DDBJ whole genome shotgun (WGS) entry which is preliminary data.</text>
</comment>
<proteinExistence type="predicted"/>
<dbReference type="EMBL" id="JACIUZ010000036">
    <property type="protein sequence ID" value="MBB1063192.1"/>
    <property type="molecule type" value="Genomic_DNA"/>
</dbReference>
<evidence type="ECO:0000313" key="3">
    <source>
        <dbReference type="Proteomes" id="UP000518255"/>
    </source>
</evidence>
<dbReference type="AlphaFoldDB" id="A0A7W3TY49"/>
<dbReference type="Proteomes" id="UP000518255">
    <property type="component" value="Unassembled WGS sequence"/>
</dbReference>
<evidence type="ECO:0000313" key="4">
    <source>
        <dbReference type="Proteomes" id="UP000544052"/>
    </source>
</evidence>
<dbReference type="EMBL" id="JACIUY010000042">
    <property type="protein sequence ID" value="MBB1085392.1"/>
    <property type="molecule type" value="Genomic_DNA"/>
</dbReference>
<dbReference type="Proteomes" id="UP000544052">
    <property type="component" value="Unassembled WGS sequence"/>
</dbReference>